<dbReference type="HOGENOM" id="CLU_1605829_0_0_1"/>
<evidence type="ECO:0000313" key="3">
    <source>
        <dbReference type="EnsemblProtists" id="EKX33905"/>
    </source>
</evidence>
<keyword evidence="1" id="KW-0472">Membrane</keyword>
<keyword evidence="1" id="KW-1133">Transmembrane helix</keyword>
<protein>
    <recommendedName>
        <fullName evidence="5">Seipin</fullName>
    </recommendedName>
</protein>
<reference evidence="3" key="3">
    <citation type="submission" date="2016-03" db="UniProtKB">
        <authorList>
            <consortium name="EnsemblProtists"/>
        </authorList>
    </citation>
    <scope>IDENTIFICATION</scope>
</reference>
<feature type="transmembrane region" description="Helical" evidence="1">
    <location>
        <begin position="111"/>
        <end position="133"/>
    </location>
</feature>
<accession>L1IDK2</accession>
<evidence type="ECO:0000313" key="4">
    <source>
        <dbReference type="Proteomes" id="UP000011087"/>
    </source>
</evidence>
<dbReference type="RefSeq" id="XP_005820885.1">
    <property type="nucleotide sequence ID" value="XM_005820828.1"/>
</dbReference>
<reference evidence="2 4" key="1">
    <citation type="journal article" date="2012" name="Nature">
        <title>Algal genomes reveal evolutionary mosaicism and the fate of nucleomorphs.</title>
        <authorList>
            <consortium name="DOE Joint Genome Institute"/>
            <person name="Curtis B.A."/>
            <person name="Tanifuji G."/>
            <person name="Burki F."/>
            <person name="Gruber A."/>
            <person name="Irimia M."/>
            <person name="Maruyama S."/>
            <person name="Arias M.C."/>
            <person name="Ball S.G."/>
            <person name="Gile G.H."/>
            <person name="Hirakawa Y."/>
            <person name="Hopkins J.F."/>
            <person name="Kuo A."/>
            <person name="Rensing S.A."/>
            <person name="Schmutz J."/>
            <person name="Symeonidi A."/>
            <person name="Elias M."/>
            <person name="Eveleigh R.J."/>
            <person name="Herman E.K."/>
            <person name="Klute M.J."/>
            <person name="Nakayama T."/>
            <person name="Obornik M."/>
            <person name="Reyes-Prieto A."/>
            <person name="Armbrust E.V."/>
            <person name="Aves S.J."/>
            <person name="Beiko R.G."/>
            <person name="Coutinho P."/>
            <person name="Dacks J.B."/>
            <person name="Durnford D.G."/>
            <person name="Fast N.M."/>
            <person name="Green B.R."/>
            <person name="Grisdale C.J."/>
            <person name="Hempel F."/>
            <person name="Henrissat B."/>
            <person name="Hoppner M.P."/>
            <person name="Ishida K."/>
            <person name="Kim E."/>
            <person name="Koreny L."/>
            <person name="Kroth P.G."/>
            <person name="Liu Y."/>
            <person name="Malik S.B."/>
            <person name="Maier U.G."/>
            <person name="McRose D."/>
            <person name="Mock T."/>
            <person name="Neilson J.A."/>
            <person name="Onodera N.T."/>
            <person name="Poole A.M."/>
            <person name="Pritham E.J."/>
            <person name="Richards T.A."/>
            <person name="Rocap G."/>
            <person name="Roy S.W."/>
            <person name="Sarai C."/>
            <person name="Schaack S."/>
            <person name="Shirato S."/>
            <person name="Slamovits C.H."/>
            <person name="Spencer D.F."/>
            <person name="Suzuki S."/>
            <person name="Worden A.Z."/>
            <person name="Zauner S."/>
            <person name="Barry K."/>
            <person name="Bell C."/>
            <person name="Bharti A.K."/>
            <person name="Crow J.A."/>
            <person name="Grimwood J."/>
            <person name="Kramer R."/>
            <person name="Lindquist E."/>
            <person name="Lucas S."/>
            <person name="Salamov A."/>
            <person name="McFadden G.I."/>
            <person name="Lane C.E."/>
            <person name="Keeling P.J."/>
            <person name="Gray M.W."/>
            <person name="Grigoriev I.V."/>
            <person name="Archibald J.M."/>
        </authorList>
    </citation>
    <scope>NUCLEOTIDE SEQUENCE</scope>
    <source>
        <strain evidence="2 4">CCMP2712</strain>
    </source>
</reference>
<keyword evidence="1" id="KW-0812">Transmembrane</keyword>
<dbReference type="Proteomes" id="UP000011087">
    <property type="component" value="Unassembled WGS sequence"/>
</dbReference>
<dbReference type="EnsemblProtists" id="EKX33905">
    <property type="protein sequence ID" value="EKX33905"/>
    <property type="gene ID" value="GUITHDRAFT_119888"/>
</dbReference>
<organism evidence="2">
    <name type="scientific">Guillardia theta (strain CCMP2712)</name>
    <name type="common">Cryptophyte</name>
    <dbReference type="NCBI Taxonomy" id="905079"/>
    <lineage>
        <taxon>Eukaryota</taxon>
        <taxon>Cryptophyceae</taxon>
        <taxon>Pyrenomonadales</taxon>
        <taxon>Geminigeraceae</taxon>
        <taxon>Guillardia</taxon>
    </lineage>
</organism>
<dbReference type="EMBL" id="JH993125">
    <property type="protein sequence ID" value="EKX33905.1"/>
    <property type="molecule type" value="Genomic_DNA"/>
</dbReference>
<name>L1IDK2_GUITC</name>
<keyword evidence="4" id="KW-1185">Reference proteome</keyword>
<sequence length="166" mass="19125">MNFHLRISLNPGYEYTFEAVVRIEPELSEIGTSQYGEVSELITQTCLLFPLTAFNFKQMVDWVSRVVRKKSYVNALASSEASNIARVRYKIIFDSTATYTIRAYPFSASSFVLRLCSAVLFWYFGLCALIYLLKLVYWGVYLPSRSKTKTQQIVELEARVKALKKE</sequence>
<proteinExistence type="predicted"/>
<evidence type="ECO:0000313" key="2">
    <source>
        <dbReference type="EMBL" id="EKX33905.1"/>
    </source>
</evidence>
<dbReference type="GeneID" id="17290643"/>
<evidence type="ECO:0008006" key="5">
    <source>
        <dbReference type="Google" id="ProtNLM"/>
    </source>
</evidence>
<dbReference type="KEGG" id="gtt:GUITHDRAFT_119888"/>
<dbReference type="PaxDb" id="55529-EKX33905"/>
<gene>
    <name evidence="2" type="ORF">GUITHDRAFT_119888</name>
</gene>
<reference evidence="4" key="2">
    <citation type="submission" date="2012-11" db="EMBL/GenBank/DDBJ databases">
        <authorList>
            <person name="Kuo A."/>
            <person name="Curtis B.A."/>
            <person name="Tanifuji G."/>
            <person name="Burki F."/>
            <person name="Gruber A."/>
            <person name="Irimia M."/>
            <person name="Maruyama S."/>
            <person name="Arias M.C."/>
            <person name="Ball S.G."/>
            <person name="Gile G.H."/>
            <person name="Hirakawa Y."/>
            <person name="Hopkins J.F."/>
            <person name="Rensing S.A."/>
            <person name="Schmutz J."/>
            <person name="Symeonidi A."/>
            <person name="Elias M."/>
            <person name="Eveleigh R.J."/>
            <person name="Herman E.K."/>
            <person name="Klute M.J."/>
            <person name="Nakayama T."/>
            <person name="Obornik M."/>
            <person name="Reyes-Prieto A."/>
            <person name="Armbrust E.V."/>
            <person name="Aves S.J."/>
            <person name="Beiko R.G."/>
            <person name="Coutinho P."/>
            <person name="Dacks J.B."/>
            <person name="Durnford D.G."/>
            <person name="Fast N.M."/>
            <person name="Green B.R."/>
            <person name="Grisdale C."/>
            <person name="Hempe F."/>
            <person name="Henrissat B."/>
            <person name="Hoppner M.P."/>
            <person name="Ishida K.-I."/>
            <person name="Kim E."/>
            <person name="Koreny L."/>
            <person name="Kroth P.G."/>
            <person name="Liu Y."/>
            <person name="Malik S.-B."/>
            <person name="Maier U.G."/>
            <person name="McRose D."/>
            <person name="Mock T."/>
            <person name="Neilson J.A."/>
            <person name="Onodera N.T."/>
            <person name="Poole A.M."/>
            <person name="Pritham E.J."/>
            <person name="Richards T.A."/>
            <person name="Rocap G."/>
            <person name="Roy S.W."/>
            <person name="Sarai C."/>
            <person name="Schaack S."/>
            <person name="Shirato S."/>
            <person name="Slamovits C.H."/>
            <person name="Spencer D.F."/>
            <person name="Suzuki S."/>
            <person name="Worden A.Z."/>
            <person name="Zauner S."/>
            <person name="Barry K."/>
            <person name="Bell C."/>
            <person name="Bharti A.K."/>
            <person name="Crow J.A."/>
            <person name="Grimwood J."/>
            <person name="Kramer R."/>
            <person name="Lindquist E."/>
            <person name="Lucas S."/>
            <person name="Salamov A."/>
            <person name="McFadden G.I."/>
            <person name="Lane C.E."/>
            <person name="Keeling P.J."/>
            <person name="Gray M.W."/>
            <person name="Grigoriev I.V."/>
            <person name="Archibald J.M."/>
        </authorList>
    </citation>
    <scope>NUCLEOTIDE SEQUENCE</scope>
    <source>
        <strain evidence="4">CCMP2712</strain>
    </source>
</reference>
<dbReference type="AlphaFoldDB" id="L1IDK2"/>
<evidence type="ECO:0000256" key="1">
    <source>
        <dbReference type="SAM" id="Phobius"/>
    </source>
</evidence>